<gene>
    <name evidence="1" type="ordered locus">Srot_2383</name>
</gene>
<sequence length="265" mass="29830">MSSWVTPVEGRIAGDLVRSLAAPKLWRRVLRRPPVVFELELDAERQWAAHFAYHTLPQYLPVTEAGLREITALDSPGLDSGESVLTLPRWAERHNGIAAHRQRIFALITCKKGTAVDILGFGAEASPLQVPDGVVVERQAGGSDLKFRAVTVYLDIPRSRVVVPDSSDERRFSDSHFRLKEGASVHLDIWARPERYGEAAERAYEWEFIVRYKEVGSKKQKELRLPGGGKKFKLVNGAVFPEFVDAPFSEGWGWSPRRWGPSPEF</sequence>
<dbReference type="AlphaFoldDB" id="D6ZAU1"/>
<dbReference type="Proteomes" id="UP000002247">
    <property type="component" value="Chromosome"/>
</dbReference>
<dbReference type="KEGG" id="srt:Srot_2383"/>
<keyword evidence="2" id="KW-1185">Reference proteome</keyword>
<proteinExistence type="predicted"/>
<evidence type="ECO:0000313" key="1">
    <source>
        <dbReference type="EMBL" id="ADG98827.1"/>
    </source>
</evidence>
<protein>
    <submittedName>
        <fullName evidence="1">Uncharacterized protein</fullName>
    </submittedName>
</protein>
<reference evidence="1 2" key="1">
    <citation type="journal article" date="2010" name="Stand. Genomic Sci.">
        <title>Complete genome sequence of Segniliparus rotundus type strain (CDC 1076).</title>
        <authorList>
            <person name="Sikorski J."/>
            <person name="Lapidus A."/>
            <person name="Copeland A."/>
            <person name="Misra M."/>
            <person name="Glavina Del Rio T."/>
            <person name="Nolan M."/>
            <person name="Lucas S."/>
            <person name="Chen F."/>
            <person name="Tice H."/>
            <person name="Cheng J.F."/>
            <person name="Jando M."/>
            <person name="Schneider S."/>
            <person name="Bruce D."/>
            <person name="Goodwin L."/>
            <person name="Pitluck S."/>
            <person name="Liolios K."/>
            <person name="Mikhailova N."/>
            <person name="Pati A."/>
            <person name="Ivanova N."/>
            <person name="Mavromatis K."/>
            <person name="Chen A."/>
            <person name="Palaniappan K."/>
            <person name="Chertkov O."/>
            <person name="Land M."/>
            <person name="Hauser L."/>
            <person name="Chang Y.J."/>
            <person name="Jeffries C.D."/>
            <person name="Brettin T."/>
            <person name="Detter J.C."/>
            <person name="Han C."/>
            <person name="Rohde M."/>
            <person name="Goker M."/>
            <person name="Bristow J."/>
            <person name="Eisen J.A."/>
            <person name="Markowitz V."/>
            <person name="Hugenholtz P."/>
            <person name="Kyrpides N.C."/>
            <person name="Klenk H.P."/>
        </authorList>
    </citation>
    <scope>NUCLEOTIDE SEQUENCE [LARGE SCALE GENOMIC DNA]</scope>
    <source>
        <strain evidence="2">ATCC BAA-972 / CDC 1076 / CIP 108378 / DSM 44985 / JCM 13578</strain>
    </source>
</reference>
<dbReference type="RefSeq" id="WP_013139277.1">
    <property type="nucleotide sequence ID" value="NC_014168.1"/>
</dbReference>
<dbReference type="EMBL" id="CP001958">
    <property type="protein sequence ID" value="ADG98827.1"/>
    <property type="molecule type" value="Genomic_DNA"/>
</dbReference>
<dbReference type="HOGENOM" id="CLU_1049284_0_0_11"/>
<name>D6ZAU1_SEGRD</name>
<organism evidence="1 2">
    <name type="scientific">Segniliparus rotundus (strain ATCC BAA-972 / CDC 1076 / CIP 108378 / DSM 44985 / JCM 13578)</name>
    <dbReference type="NCBI Taxonomy" id="640132"/>
    <lineage>
        <taxon>Bacteria</taxon>
        <taxon>Bacillati</taxon>
        <taxon>Actinomycetota</taxon>
        <taxon>Actinomycetes</taxon>
        <taxon>Mycobacteriales</taxon>
        <taxon>Segniliparaceae</taxon>
        <taxon>Segniliparus</taxon>
    </lineage>
</organism>
<dbReference type="STRING" id="640132.Srot_2383"/>
<accession>D6ZAU1</accession>
<evidence type="ECO:0000313" key="2">
    <source>
        <dbReference type="Proteomes" id="UP000002247"/>
    </source>
</evidence>